<reference evidence="2 3" key="1">
    <citation type="journal article" date="2014" name="Agronomy (Basel)">
        <title>A Draft Genome Sequence for Ensete ventricosum, the Drought-Tolerant Tree Against Hunger.</title>
        <authorList>
            <person name="Harrison J."/>
            <person name="Moore K.A."/>
            <person name="Paszkiewicz K."/>
            <person name="Jones T."/>
            <person name="Grant M."/>
            <person name="Ambacheew D."/>
            <person name="Muzemil S."/>
            <person name="Studholme D.J."/>
        </authorList>
    </citation>
    <scope>NUCLEOTIDE SEQUENCE [LARGE SCALE GENOMIC DNA]</scope>
</reference>
<gene>
    <name evidence="2" type="ORF">B296_00007085</name>
</gene>
<sequence>MAACNAVLIGTTDYRAAPARGGRQWPARKGLPSAARVAISKGSNAYHKGDCQQARATVAYARAARSHSEDSFSQFIINFNMNKFEVTLPELLNMLREAESIIKKEKSVLYIGETNRKRKASKTLKKGKDKERPCKAKIAKKDPAKDKG</sequence>
<dbReference type="EMBL" id="AMZH03005140">
    <property type="protein sequence ID" value="RRT67151.1"/>
    <property type="molecule type" value="Genomic_DNA"/>
</dbReference>
<accession>A0A426ZTA7</accession>
<evidence type="ECO:0000256" key="1">
    <source>
        <dbReference type="SAM" id="MobiDB-lite"/>
    </source>
</evidence>
<dbReference type="AlphaFoldDB" id="A0A426ZTA7"/>
<comment type="caution">
    <text evidence="2">The sequence shown here is derived from an EMBL/GenBank/DDBJ whole genome shotgun (WGS) entry which is preliminary data.</text>
</comment>
<protein>
    <submittedName>
        <fullName evidence="2">Uncharacterized protein</fullName>
    </submittedName>
</protein>
<evidence type="ECO:0000313" key="2">
    <source>
        <dbReference type="EMBL" id="RRT67151.1"/>
    </source>
</evidence>
<feature type="region of interest" description="Disordered" evidence="1">
    <location>
        <begin position="117"/>
        <end position="148"/>
    </location>
</feature>
<dbReference type="Proteomes" id="UP000287651">
    <property type="component" value="Unassembled WGS sequence"/>
</dbReference>
<feature type="compositionally biased region" description="Basic and acidic residues" evidence="1">
    <location>
        <begin position="126"/>
        <end position="148"/>
    </location>
</feature>
<name>A0A426ZTA7_ENSVE</name>
<proteinExistence type="predicted"/>
<evidence type="ECO:0000313" key="3">
    <source>
        <dbReference type="Proteomes" id="UP000287651"/>
    </source>
</evidence>
<organism evidence="2 3">
    <name type="scientific">Ensete ventricosum</name>
    <name type="common">Abyssinian banana</name>
    <name type="synonym">Musa ensete</name>
    <dbReference type="NCBI Taxonomy" id="4639"/>
    <lineage>
        <taxon>Eukaryota</taxon>
        <taxon>Viridiplantae</taxon>
        <taxon>Streptophyta</taxon>
        <taxon>Embryophyta</taxon>
        <taxon>Tracheophyta</taxon>
        <taxon>Spermatophyta</taxon>
        <taxon>Magnoliopsida</taxon>
        <taxon>Liliopsida</taxon>
        <taxon>Zingiberales</taxon>
        <taxon>Musaceae</taxon>
        <taxon>Ensete</taxon>
    </lineage>
</organism>